<protein>
    <recommendedName>
        <fullName evidence="2">Thioredoxin domain-containing protein</fullName>
    </recommendedName>
</protein>
<feature type="transmembrane region" description="Helical" evidence="1">
    <location>
        <begin position="361"/>
        <end position="380"/>
    </location>
</feature>
<dbReference type="PROSITE" id="PS51352">
    <property type="entry name" value="THIOREDOXIN_2"/>
    <property type="match status" value="1"/>
</dbReference>
<dbReference type="InterPro" id="IPR045339">
    <property type="entry name" value="DUF6534"/>
</dbReference>
<evidence type="ECO:0000313" key="4">
    <source>
        <dbReference type="Proteomes" id="UP000188533"/>
    </source>
</evidence>
<feature type="domain" description="Thioredoxin" evidence="2">
    <location>
        <begin position="8"/>
        <end position="190"/>
    </location>
</feature>
<dbReference type="EMBL" id="BDGU01000204">
    <property type="protein sequence ID" value="GAW04669.1"/>
    <property type="molecule type" value="Genomic_DNA"/>
</dbReference>
<feature type="transmembrane region" description="Helical" evidence="1">
    <location>
        <begin position="324"/>
        <end position="341"/>
    </location>
</feature>
<keyword evidence="1" id="KW-0812">Transmembrane</keyword>
<feature type="transmembrane region" description="Helical" evidence="1">
    <location>
        <begin position="486"/>
        <end position="516"/>
    </location>
</feature>
<keyword evidence="4" id="KW-1185">Reference proteome</keyword>
<dbReference type="Gene3D" id="3.40.30.10">
    <property type="entry name" value="Glutaredoxin"/>
    <property type="match status" value="1"/>
</dbReference>
<keyword evidence="1" id="KW-1133">Transmembrane helix</keyword>
<evidence type="ECO:0000256" key="1">
    <source>
        <dbReference type="SAM" id="Phobius"/>
    </source>
</evidence>
<sequence>MSTSIPDTETLSKLSHLEVFDASGKKVRFGSLFENQTVTVVFIRHFFCGNCQLYVSQLSSEFQKLSQVFKEANVDIIAIGCGDWQPIEKYSDITGFPSSKIFADPSLGVFHGLGMDIQTLARTPTGEKRASYLTEGIIKGSLWSIWKGLKNPRLIGKQGNIAQLGGEFILGPGNRCTFAHRMRHTEDHAEISELLEGAGLRWSESKTFSGYDKPLQQDWTFSSLNIPRSILSGCECIYMQILDVLKGRRINVAFFKFSYSVSPPFSFKPQVALKMSSGVDVDIPKTFGALLIGAVFASFLSGGITVQTLVYFKLYPSDGSNVKTLVIALWLLDACHTALIWSSQWEYFIGLYGMAEKIDYISTTLALSIVITGVLTFLVHSFFAHRIFLCMSYAHSSFNMLTVALSPVCPLYDSEQTEMVSCGSSGRHRYLETCFSDGYNGYYFREHVRWLFTLGLALSSAVDVLITSSLFMLLRRSKMEGGSLDGVIDTLILYTFETGSVTCAATIVSMICWISIPTQLIFMALHFIIGKFYTMSLLVTLNTRRGLRDVQSRGSSSGRGRTAFVLDNRRPKRKSKDIGGGSDNGYDLGKVTELQINVERSVQYTRDSYTELTSAYGPNTP</sequence>
<dbReference type="InterPro" id="IPR036249">
    <property type="entry name" value="Thioredoxin-like_sf"/>
</dbReference>
<dbReference type="SUPFAM" id="SSF52833">
    <property type="entry name" value="Thioredoxin-like"/>
    <property type="match status" value="1"/>
</dbReference>
<name>A0A1Q3EC07_LENED</name>
<reference evidence="3 4" key="1">
    <citation type="submission" date="2016-08" db="EMBL/GenBank/DDBJ databases">
        <authorList>
            <consortium name="Lentinula edodes genome sequencing consortium"/>
            <person name="Sakamoto Y."/>
            <person name="Nakade K."/>
            <person name="Sato S."/>
            <person name="Yoshida Y."/>
            <person name="Miyazaki K."/>
            <person name="Natsume S."/>
            <person name="Konno N."/>
        </authorList>
    </citation>
    <scope>NUCLEOTIDE SEQUENCE [LARGE SCALE GENOMIC DNA]</scope>
    <source>
        <strain evidence="3 4">NBRC 111202</strain>
    </source>
</reference>
<dbReference type="Pfam" id="PF20152">
    <property type="entry name" value="DUF6534"/>
    <property type="match status" value="1"/>
</dbReference>
<keyword evidence="1" id="KW-0472">Membrane</keyword>
<feature type="transmembrane region" description="Helical" evidence="1">
    <location>
        <begin position="522"/>
        <end position="541"/>
    </location>
</feature>
<dbReference type="InterPro" id="IPR013766">
    <property type="entry name" value="Thioredoxin_domain"/>
</dbReference>
<dbReference type="Pfam" id="PF13911">
    <property type="entry name" value="AhpC-TSA_2"/>
    <property type="match status" value="1"/>
</dbReference>
<evidence type="ECO:0000313" key="3">
    <source>
        <dbReference type="EMBL" id="GAW04669.1"/>
    </source>
</evidence>
<reference evidence="3 4" key="2">
    <citation type="submission" date="2017-02" db="EMBL/GenBank/DDBJ databases">
        <title>A genome survey and senescence transcriptome analysis in Lentinula edodes.</title>
        <authorList>
            <person name="Sakamoto Y."/>
            <person name="Nakade K."/>
            <person name="Sato S."/>
            <person name="Yoshida Y."/>
            <person name="Miyazaki K."/>
            <person name="Natsume S."/>
            <person name="Konno N."/>
        </authorList>
    </citation>
    <scope>NUCLEOTIDE SEQUENCE [LARGE SCALE GENOMIC DNA]</scope>
    <source>
        <strain evidence="3 4">NBRC 111202</strain>
    </source>
</reference>
<comment type="caution">
    <text evidence="3">The sequence shown here is derived from an EMBL/GenBank/DDBJ whole genome shotgun (WGS) entry which is preliminary data.</text>
</comment>
<evidence type="ECO:0000259" key="2">
    <source>
        <dbReference type="PROSITE" id="PS51352"/>
    </source>
</evidence>
<dbReference type="Proteomes" id="UP000188533">
    <property type="component" value="Unassembled WGS sequence"/>
</dbReference>
<feature type="transmembrane region" description="Helical" evidence="1">
    <location>
        <begin position="450"/>
        <end position="474"/>
    </location>
</feature>
<feature type="transmembrane region" description="Helical" evidence="1">
    <location>
        <begin position="287"/>
        <end position="312"/>
    </location>
</feature>
<proteinExistence type="predicted"/>
<gene>
    <name evidence="3" type="ORF">LENED_006473</name>
</gene>
<dbReference type="InterPro" id="IPR032801">
    <property type="entry name" value="PXL2A/B/C"/>
</dbReference>
<accession>A0A1Q3EC07</accession>
<dbReference type="PANTHER" id="PTHR40465:SF1">
    <property type="entry name" value="DUF6534 DOMAIN-CONTAINING PROTEIN"/>
    <property type="match status" value="1"/>
</dbReference>
<dbReference type="CDD" id="cd02970">
    <property type="entry name" value="PRX_like2"/>
    <property type="match status" value="1"/>
</dbReference>
<dbReference type="AlphaFoldDB" id="A0A1Q3EC07"/>
<organism evidence="3 4">
    <name type="scientific">Lentinula edodes</name>
    <name type="common">Shiitake mushroom</name>
    <name type="synonym">Lentinus edodes</name>
    <dbReference type="NCBI Taxonomy" id="5353"/>
    <lineage>
        <taxon>Eukaryota</taxon>
        <taxon>Fungi</taxon>
        <taxon>Dikarya</taxon>
        <taxon>Basidiomycota</taxon>
        <taxon>Agaricomycotina</taxon>
        <taxon>Agaricomycetes</taxon>
        <taxon>Agaricomycetidae</taxon>
        <taxon>Agaricales</taxon>
        <taxon>Marasmiineae</taxon>
        <taxon>Omphalotaceae</taxon>
        <taxon>Lentinula</taxon>
    </lineage>
</organism>
<dbReference type="PANTHER" id="PTHR40465">
    <property type="entry name" value="CHROMOSOME 1, WHOLE GENOME SHOTGUN SEQUENCE"/>
    <property type="match status" value="1"/>
</dbReference>